<sequence length="1074" mass="111298">MAGMKKQAELAALMQKAKLQKQGLAEDEIEAVVDVPKPPTKSKPKPLQQKRRAPTREELFAMVRKTAKQGSEPSKRAAVPMPRTRPAEPDRGLPLRRPGPPPFGSSPAEGYNDLKQALSGASGPSFDVSDEVLPAGRLLPMPASLSLLPCEPFGVASLGALAGDAPTLVLIASNEAMMSNKLRETLMSFAGRFNAKELDAAVAGVSRVPPSGVRKLARKGGVSYPLVSDEGRAWLGSLRVPASGAPCAFVVEVATGRVVASFGTENAQPLLDRVTAKLRKMKQGPEEPSARQDALTELRPNDTTEAATATSAATNAATNAATDAATDAAARSAVAVGSPAAASPSQQLSAIEAENQRLRAELEAARAASEAAAAAAAEAERMAAARAERIRLEKEIEEEKARAARAQAEAEAAMRAGAEERARKEAAKAKAAAETKAKEQAKARAEFKAREDAKVEKLRQAAAKKEAEAARETERKSKRAQKAAAKVEAKVEAKAEAKAEVSVEERVEERAEESDVADDVGGDRMSSTREAAAAEAAAAATATPQPSETFSATVSADGSTAASESADAFSLRSGSLLPPLPLSALRSLGNGVAPTTLAQLGAGADRVLVLAGLPDSAGSLLKALRTAERTLGRTAAALNVRVTGLCVGGGPAMLSMPLKQAAAKKWISFPLFDDPNGAVLGSLGVKQPQIGAVYALLLGDIPTDADADVEAYSSAGDGADDVDAQGTLLAAFGARDALKLCDTALSILKSAPPPVTAASVAADAATATAATTSATTVPAPAPSPPPPPPALSVQTTFAADETLERSWSELLGDRGARGRGRNEWRERREGGRGALRRDAQDEAPRAILRRDDTTSFPATKYKYVFLPKLRTVMKLLNQTEGVAQVRSSRISVGMPGAQRPLAVGVDGDVDGVVDGNNDADGGDAKASAGFLDALFSAFSGTSSAAEGADAGKSLAQSAIADSLAADSGAEGDAEGARSPLKMLIFMSGSGYGGAVRLVARGGKGWEGKTQQLFVTLTPGFTRARLAEVLRAMKVVLDFDLVIPPSELSEPPPRSFKPKVFQKEQEQRPDQSSSS</sequence>
<proteinExistence type="predicted"/>
<evidence type="ECO:0000256" key="1">
    <source>
        <dbReference type="SAM" id="MobiDB-lite"/>
    </source>
</evidence>
<feature type="region of interest" description="Disordered" evidence="1">
    <location>
        <begin position="458"/>
        <end position="556"/>
    </location>
</feature>
<dbReference type="AlphaFoldDB" id="A0A7S4EY65"/>
<feature type="compositionally biased region" description="Basic and acidic residues" evidence="1">
    <location>
        <begin position="485"/>
        <end position="509"/>
    </location>
</feature>
<feature type="compositionally biased region" description="Acidic residues" evidence="1">
    <location>
        <begin position="510"/>
        <end position="520"/>
    </location>
</feature>
<protein>
    <submittedName>
        <fullName evidence="2">Uncharacterized protein</fullName>
    </submittedName>
</protein>
<reference evidence="2" key="1">
    <citation type="submission" date="2021-01" db="EMBL/GenBank/DDBJ databases">
        <authorList>
            <person name="Corre E."/>
            <person name="Pelletier E."/>
            <person name="Niang G."/>
            <person name="Scheremetjew M."/>
            <person name="Finn R."/>
            <person name="Kale V."/>
            <person name="Holt S."/>
            <person name="Cochrane G."/>
            <person name="Meng A."/>
            <person name="Brown T."/>
            <person name="Cohen L."/>
        </authorList>
    </citation>
    <scope>NUCLEOTIDE SEQUENCE</scope>
    <source>
        <strain evidence="2">CCMP645</strain>
    </source>
</reference>
<dbReference type="PANTHER" id="PTHR45725:SF18">
    <property type="entry name" value="ORC1-LIKE AAA ATPASE DOMAIN-CONTAINING PROTEIN"/>
    <property type="match status" value="1"/>
</dbReference>
<accession>A0A7S4EY65</accession>
<organism evidence="2">
    <name type="scientific">Chrysotila carterae</name>
    <name type="common">Marine alga</name>
    <name type="synonym">Syracosphaera carterae</name>
    <dbReference type="NCBI Taxonomy" id="13221"/>
    <lineage>
        <taxon>Eukaryota</taxon>
        <taxon>Haptista</taxon>
        <taxon>Haptophyta</taxon>
        <taxon>Prymnesiophyceae</taxon>
        <taxon>Isochrysidales</taxon>
        <taxon>Isochrysidaceae</taxon>
        <taxon>Chrysotila</taxon>
    </lineage>
</organism>
<feature type="region of interest" description="Disordered" evidence="1">
    <location>
        <begin position="1044"/>
        <end position="1074"/>
    </location>
</feature>
<feature type="region of interest" description="Disordered" evidence="1">
    <location>
        <begin position="811"/>
        <end position="843"/>
    </location>
</feature>
<dbReference type="PANTHER" id="PTHR45725">
    <property type="entry name" value="FORMIN HOMOLOGY 2 FAMILY MEMBER"/>
    <property type="match status" value="1"/>
</dbReference>
<feature type="compositionally biased region" description="Basic and acidic residues" evidence="1">
    <location>
        <begin position="458"/>
        <end position="475"/>
    </location>
</feature>
<gene>
    <name evidence="2" type="ORF">PCAR00345_LOCUS13725</name>
</gene>
<name>A0A7S4EY65_CHRCT</name>
<feature type="compositionally biased region" description="Low complexity" evidence="1">
    <location>
        <begin position="530"/>
        <end position="543"/>
    </location>
</feature>
<feature type="compositionally biased region" description="Basic residues" evidence="1">
    <location>
        <begin position="40"/>
        <end position="53"/>
    </location>
</feature>
<dbReference type="InterPro" id="IPR051425">
    <property type="entry name" value="Formin_Homology"/>
</dbReference>
<feature type="region of interest" description="Disordered" evidence="1">
    <location>
        <begin position="773"/>
        <end position="792"/>
    </location>
</feature>
<feature type="region of interest" description="Disordered" evidence="1">
    <location>
        <begin position="16"/>
        <end position="123"/>
    </location>
</feature>
<feature type="compositionally biased region" description="Pro residues" evidence="1">
    <location>
        <begin position="779"/>
        <end position="790"/>
    </location>
</feature>
<dbReference type="EMBL" id="HBIZ01021688">
    <property type="protein sequence ID" value="CAE0761113.1"/>
    <property type="molecule type" value="Transcribed_RNA"/>
</dbReference>
<evidence type="ECO:0000313" key="2">
    <source>
        <dbReference type="EMBL" id="CAE0761113.1"/>
    </source>
</evidence>
<feature type="compositionally biased region" description="Polar residues" evidence="1">
    <location>
        <begin position="544"/>
        <end position="556"/>
    </location>
</feature>